<dbReference type="InterPro" id="IPR000340">
    <property type="entry name" value="Dual-sp_phosphatase_cat-dom"/>
</dbReference>
<feature type="domain" description="Tyrosine-protein phosphatase" evidence="6">
    <location>
        <begin position="9"/>
        <end position="148"/>
    </location>
</feature>
<evidence type="ECO:0000256" key="3">
    <source>
        <dbReference type="ARBA" id="ARBA00022912"/>
    </source>
</evidence>
<keyword evidence="2" id="KW-0378">Hydrolase</keyword>
<comment type="catalytic activity">
    <reaction evidence="4">
        <text>O-phospho-L-seryl-[protein] + H2O = L-seryl-[protein] + phosphate</text>
        <dbReference type="Rhea" id="RHEA:20629"/>
        <dbReference type="Rhea" id="RHEA-COMP:9863"/>
        <dbReference type="Rhea" id="RHEA-COMP:11604"/>
        <dbReference type="ChEBI" id="CHEBI:15377"/>
        <dbReference type="ChEBI" id="CHEBI:29999"/>
        <dbReference type="ChEBI" id="CHEBI:43474"/>
        <dbReference type="ChEBI" id="CHEBI:83421"/>
        <dbReference type="EC" id="3.1.3.16"/>
    </reaction>
</comment>
<evidence type="ECO:0000256" key="5">
    <source>
        <dbReference type="ARBA" id="ARBA00048336"/>
    </source>
</evidence>
<proteinExistence type="inferred from homology"/>
<name>A0A6C0JAC2_9ZZZZ</name>
<dbReference type="Gene3D" id="3.90.190.10">
    <property type="entry name" value="Protein tyrosine phosphatase superfamily"/>
    <property type="match status" value="1"/>
</dbReference>
<dbReference type="InterPro" id="IPR029021">
    <property type="entry name" value="Prot-tyrosine_phosphatase-like"/>
</dbReference>
<dbReference type="SUPFAM" id="SSF52799">
    <property type="entry name" value="(Phosphotyrosine protein) phosphatases II"/>
    <property type="match status" value="1"/>
</dbReference>
<evidence type="ECO:0000259" key="7">
    <source>
        <dbReference type="PROSITE" id="PS50056"/>
    </source>
</evidence>
<dbReference type="PROSITE" id="PS50054">
    <property type="entry name" value="TYR_PHOSPHATASE_DUAL"/>
    <property type="match status" value="1"/>
</dbReference>
<evidence type="ECO:0008006" key="9">
    <source>
        <dbReference type="Google" id="ProtNLM"/>
    </source>
</evidence>
<reference evidence="8" key="1">
    <citation type="journal article" date="2020" name="Nature">
        <title>Giant virus diversity and host interactions through global metagenomics.</title>
        <authorList>
            <person name="Schulz F."/>
            <person name="Roux S."/>
            <person name="Paez-Espino D."/>
            <person name="Jungbluth S."/>
            <person name="Walsh D.A."/>
            <person name="Denef V.J."/>
            <person name="McMahon K.D."/>
            <person name="Konstantinidis K.T."/>
            <person name="Eloe-Fadrosh E.A."/>
            <person name="Kyrpides N.C."/>
            <person name="Woyke T."/>
        </authorList>
    </citation>
    <scope>NUCLEOTIDE SEQUENCE</scope>
    <source>
        <strain evidence="8">GVMAG-M-3300025880-56</strain>
    </source>
</reference>
<sequence length="148" mass="16787">MNPICIFENYSKILPRLYIGNLLSSTCLPKQITHVVNVTQDVPRPNYILKGNYLQVKIDDSKDENILQYFNITGKFIDAALKEGGVVLVHCYMGVSRSVSVVAAYLLYKRFAKTTSDALSYIEKKRCVANPNSGFIRQLKIYSGETRR</sequence>
<evidence type="ECO:0000256" key="1">
    <source>
        <dbReference type="ARBA" id="ARBA00008601"/>
    </source>
</evidence>
<dbReference type="SMART" id="SM00195">
    <property type="entry name" value="DSPc"/>
    <property type="match status" value="1"/>
</dbReference>
<protein>
    <recommendedName>
        <fullName evidence="9">Protein-tyrosine-phosphatase</fullName>
    </recommendedName>
</protein>
<evidence type="ECO:0000256" key="2">
    <source>
        <dbReference type="ARBA" id="ARBA00022801"/>
    </source>
</evidence>
<dbReference type="GO" id="GO:0004722">
    <property type="term" value="F:protein serine/threonine phosphatase activity"/>
    <property type="evidence" value="ECO:0007669"/>
    <property type="project" value="UniProtKB-EC"/>
</dbReference>
<dbReference type="GO" id="GO:0005829">
    <property type="term" value="C:cytosol"/>
    <property type="evidence" value="ECO:0007669"/>
    <property type="project" value="TreeGrafter"/>
</dbReference>
<dbReference type="PROSITE" id="PS50056">
    <property type="entry name" value="TYR_PHOSPHATASE_2"/>
    <property type="match status" value="1"/>
</dbReference>
<comment type="catalytic activity">
    <reaction evidence="5">
        <text>O-phospho-L-threonyl-[protein] + H2O = L-threonyl-[protein] + phosphate</text>
        <dbReference type="Rhea" id="RHEA:47004"/>
        <dbReference type="Rhea" id="RHEA-COMP:11060"/>
        <dbReference type="Rhea" id="RHEA-COMP:11605"/>
        <dbReference type="ChEBI" id="CHEBI:15377"/>
        <dbReference type="ChEBI" id="CHEBI:30013"/>
        <dbReference type="ChEBI" id="CHEBI:43474"/>
        <dbReference type="ChEBI" id="CHEBI:61977"/>
        <dbReference type="EC" id="3.1.3.16"/>
    </reaction>
</comment>
<dbReference type="EMBL" id="MN740350">
    <property type="protein sequence ID" value="QHU01780.1"/>
    <property type="molecule type" value="Genomic_DNA"/>
</dbReference>
<accession>A0A6C0JAC2</accession>
<dbReference type="InterPro" id="IPR020422">
    <property type="entry name" value="TYR_PHOSPHATASE_DUAL_dom"/>
</dbReference>
<dbReference type="GO" id="GO:0004725">
    <property type="term" value="F:protein tyrosine phosphatase activity"/>
    <property type="evidence" value="ECO:0007669"/>
    <property type="project" value="TreeGrafter"/>
</dbReference>
<dbReference type="InterPro" id="IPR000387">
    <property type="entry name" value="Tyr_Pase_dom"/>
</dbReference>
<keyword evidence="3" id="KW-0904">Protein phosphatase</keyword>
<evidence type="ECO:0000313" key="8">
    <source>
        <dbReference type="EMBL" id="QHU01780.1"/>
    </source>
</evidence>
<organism evidence="8">
    <name type="scientific">viral metagenome</name>
    <dbReference type="NCBI Taxonomy" id="1070528"/>
    <lineage>
        <taxon>unclassified sequences</taxon>
        <taxon>metagenomes</taxon>
        <taxon>organismal metagenomes</taxon>
    </lineage>
</organism>
<dbReference type="Pfam" id="PF00782">
    <property type="entry name" value="DSPc"/>
    <property type="match status" value="1"/>
</dbReference>
<dbReference type="PANTHER" id="PTHR45948:SF2">
    <property type="entry name" value="DUAL SPECIFICITY PROTEIN PHOSPHATASE"/>
    <property type="match status" value="1"/>
</dbReference>
<comment type="similarity">
    <text evidence="1">Belongs to the protein-tyrosine phosphatase family. Non-receptor class dual specificity subfamily.</text>
</comment>
<evidence type="ECO:0000256" key="4">
    <source>
        <dbReference type="ARBA" id="ARBA00047761"/>
    </source>
</evidence>
<evidence type="ECO:0000259" key="6">
    <source>
        <dbReference type="PROSITE" id="PS50054"/>
    </source>
</evidence>
<dbReference type="PANTHER" id="PTHR45948">
    <property type="entry name" value="DUAL SPECIFICITY PROTEIN PHOSPHATASE DDB_G0269404-RELATED"/>
    <property type="match status" value="1"/>
</dbReference>
<dbReference type="CDD" id="cd14498">
    <property type="entry name" value="DSP"/>
    <property type="match status" value="1"/>
</dbReference>
<dbReference type="GO" id="GO:0007165">
    <property type="term" value="P:signal transduction"/>
    <property type="evidence" value="ECO:0007669"/>
    <property type="project" value="TreeGrafter"/>
</dbReference>
<dbReference type="AlphaFoldDB" id="A0A6C0JAC2"/>
<feature type="domain" description="Tyrosine specific protein phosphatases" evidence="7">
    <location>
        <begin position="67"/>
        <end position="126"/>
    </location>
</feature>